<organism evidence="2 3">
    <name type="scientific">Rhodovastum atsumiense</name>
    <dbReference type="NCBI Taxonomy" id="504468"/>
    <lineage>
        <taxon>Bacteria</taxon>
        <taxon>Pseudomonadati</taxon>
        <taxon>Pseudomonadota</taxon>
        <taxon>Alphaproteobacteria</taxon>
        <taxon>Acetobacterales</taxon>
        <taxon>Acetobacteraceae</taxon>
        <taxon>Rhodovastum</taxon>
    </lineage>
</organism>
<dbReference type="Pfam" id="PF00583">
    <property type="entry name" value="Acetyltransf_1"/>
    <property type="match status" value="1"/>
</dbReference>
<evidence type="ECO:0000313" key="3">
    <source>
        <dbReference type="Proteomes" id="UP000325255"/>
    </source>
</evidence>
<dbReference type="AlphaFoldDB" id="A0A5M6IKE4"/>
<dbReference type="InterPro" id="IPR000182">
    <property type="entry name" value="GNAT_dom"/>
</dbReference>
<feature type="domain" description="N-acetyltransferase" evidence="1">
    <location>
        <begin position="1"/>
        <end position="144"/>
    </location>
</feature>
<keyword evidence="3" id="KW-1185">Reference proteome</keyword>
<gene>
    <name evidence="2" type="ORF">F1189_29530</name>
</gene>
<dbReference type="InterPro" id="IPR016181">
    <property type="entry name" value="Acyl_CoA_acyltransferase"/>
</dbReference>
<dbReference type="CDD" id="cd04301">
    <property type="entry name" value="NAT_SF"/>
    <property type="match status" value="1"/>
</dbReference>
<proteinExistence type="predicted"/>
<dbReference type="GO" id="GO:0016747">
    <property type="term" value="F:acyltransferase activity, transferring groups other than amino-acyl groups"/>
    <property type="evidence" value="ECO:0007669"/>
    <property type="project" value="InterPro"/>
</dbReference>
<keyword evidence="2" id="KW-0808">Transferase</keyword>
<comment type="caution">
    <text evidence="2">The sequence shown here is derived from an EMBL/GenBank/DDBJ whole genome shotgun (WGS) entry which is preliminary data.</text>
</comment>
<dbReference type="RefSeq" id="WP_150045458.1">
    <property type="nucleotide sequence ID" value="NZ_OW485601.1"/>
</dbReference>
<protein>
    <submittedName>
        <fullName evidence="2">GNAT family N-acetyltransferase</fullName>
    </submittedName>
</protein>
<evidence type="ECO:0000259" key="1">
    <source>
        <dbReference type="PROSITE" id="PS51186"/>
    </source>
</evidence>
<reference evidence="2 3" key="1">
    <citation type="submission" date="2019-09" db="EMBL/GenBank/DDBJ databases">
        <title>Genome sequence of Rhodovastum atsumiense, a diverse member of the Acetobacteraceae family of non-sulfur purple photosynthetic bacteria.</title>
        <authorList>
            <person name="Meyer T."/>
            <person name="Kyndt J."/>
        </authorList>
    </citation>
    <scope>NUCLEOTIDE SEQUENCE [LARGE SCALE GENOMIC DNA]</scope>
    <source>
        <strain evidence="2 3">DSM 21279</strain>
    </source>
</reference>
<dbReference type="SUPFAM" id="SSF55729">
    <property type="entry name" value="Acyl-CoA N-acyltransferases (Nat)"/>
    <property type="match status" value="1"/>
</dbReference>
<dbReference type="Gene3D" id="3.40.630.30">
    <property type="match status" value="1"/>
</dbReference>
<evidence type="ECO:0000313" key="2">
    <source>
        <dbReference type="EMBL" id="KAA5608349.1"/>
    </source>
</evidence>
<accession>A0A5M6IKE4</accession>
<dbReference type="Proteomes" id="UP000325255">
    <property type="component" value="Unassembled WGS sequence"/>
</dbReference>
<sequence length="144" mass="16093">MVSVKPDLILTSTPDEVARSCILDPLLAFNVGRAGEHGRTPLAVLIKEPTEGTIVGGLWGRTSWKWLTIELLFVPEVYRGSGLGSEVMRLAENEGARRGCIGAWVDTFSYQAPGFYEKSGFIRFGEIEDYPPGHSRIFFQKRFR</sequence>
<dbReference type="EMBL" id="VWPK01000088">
    <property type="protein sequence ID" value="KAA5608349.1"/>
    <property type="molecule type" value="Genomic_DNA"/>
</dbReference>
<name>A0A5M6IKE4_9PROT</name>
<dbReference type="PROSITE" id="PS51186">
    <property type="entry name" value="GNAT"/>
    <property type="match status" value="1"/>
</dbReference>
<dbReference type="OrthoDB" id="9787920at2"/>